<comment type="similarity">
    <text evidence="2">Belongs to the SAS10 family.</text>
</comment>
<dbReference type="PANTHER" id="PTHR13237">
    <property type="entry name" value="SOMETHING ABOUT SILENCING PROTEIN 10-RELATED"/>
    <property type="match status" value="1"/>
</dbReference>
<evidence type="ECO:0000256" key="1">
    <source>
        <dbReference type="ARBA" id="ARBA00004123"/>
    </source>
</evidence>
<evidence type="ECO:0000256" key="4">
    <source>
        <dbReference type="ARBA" id="ARBA00023242"/>
    </source>
</evidence>
<dbReference type="GO" id="GO:0000462">
    <property type="term" value="P:maturation of SSU-rRNA from tricistronic rRNA transcript (SSU-rRNA, 5.8S rRNA, LSU-rRNA)"/>
    <property type="evidence" value="ECO:0007669"/>
    <property type="project" value="TreeGrafter"/>
</dbReference>
<feature type="compositionally biased region" description="Acidic residues" evidence="6">
    <location>
        <begin position="11"/>
        <end position="46"/>
    </location>
</feature>
<proteinExistence type="inferred from homology"/>
<name>A0AA88UC75_9ASTE</name>
<comment type="subcellular location">
    <subcellularLocation>
        <location evidence="1">Nucleus</location>
    </subcellularLocation>
</comment>
<evidence type="ECO:0000259" key="7">
    <source>
        <dbReference type="Pfam" id="PF09368"/>
    </source>
</evidence>
<feature type="region of interest" description="Disordered" evidence="6">
    <location>
        <begin position="452"/>
        <end position="577"/>
    </location>
</feature>
<dbReference type="GO" id="GO:0032040">
    <property type="term" value="C:small-subunit processome"/>
    <property type="evidence" value="ECO:0007669"/>
    <property type="project" value="TreeGrafter"/>
</dbReference>
<feature type="region of interest" description="Disordered" evidence="6">
    <location>
        <begin position="1"/>
        <end position="88"/>
    </location>
</feature>
<keyword evidence="5" id="KW-0175">Coiled coil</keyword>
<organism evidence="8 9">
    <name type="scientific">Escallonia rubra</name>
    <dbReference type="NCBI Taxonomy" id="112253"/>
    <lineage>
        <taxon>Eukaryota</taxon>
        <taxon>Viridiplantae</taxon>
        <taxon>Streptophyta</taxon>
        <taxon>Embryophyta</taxon>
        <taxon>Tracheophyta</taxon>
        <taxon>Spermatophyta</taxon>
        <taxon>Magnoliopsida</taxon>
        <taxon>eudicotyledons</taxon>
        <taxon>Gunneridae</taxon>
        <taxon>Pentapetalae</taxon>
        <taxon>asterids</taxon>
        <taxon>campanulids</taxon>
        <taxon>Escalloniales</taxon>
        <taxon>Escalloniaceae</taxon>
        <taxon>Escallonia</taxon>
    </lineage>
</organism>
<keyword evidence="9" id="KW-1185">Reference proteome</keyword>
<evidence type="ECO:0000256" key="2">
    <source>
        <dbReference type="ARBA" id="ARBA00010979"/>
    </source>
</evidence>
<feature type="non-terminal residue" evidence="8">
    <location>
        <position position="1"/>
    </location>
</feature>
<sequence>HKQRDVIPLDINDDVGESDEDNEQPVFDFENDDDEDDQNDKDDTDDDRLAAKIAKTQKHLRAKSGGVEDEMHDDAENDEDKRTVWGRRKGEYYGAPNVDFEIQSSDEELLEEEAEVLRLQKEQAKLYSMEDYGLEDESQEESDEEPTLEEIVKGKATLKAPTVKEPLDDAGLPLILYHSEKPKPRERLGRISGKEYPVELDEITSKGVSGSGNWQWQNSAPELVGLLSELNDAVEELENKVNPLLSKLGEGHGAIKGRMHYMELKRLVLLSYCQSITFYLLLKSEGQPVRDHPVIARLVEIKNLLDKMKELDGNLPFELEEILNKRQDVETVVNAVTKDAAFGANSFTDSKPPLVLPAIQEAPREAAKLLDVIPSKDNENAGGKRKRQVDQVGINSMEMLKVRAALEEKLKQKGVFTSIAPKHDGAKKNLQPVNGQLETLDDFDDEAVELEGAHGGMSNGHANSVRSRKLSHLVTPQLNKPKVTSGDDDLPKRDDIGERRRKHELRVLTGAGINSDGDVEDDPGTVDGDGVADMEGESENESDLDFYKQVEQQHAAKRAAKSEMYSRTPAPPSLPDALADGKRQISYQMEKNRGLTRARKKLTKNPRKKYKTDSLPLSLKVETCEGSGPTEGAGARCEEAKWSLWWGNLGYQCRNQPKHQIQELMTVAAEPYTRTLRLEIT</sequence>
<dbReference type="Pfam" id="PF04000">
    <property type="entry name" value="Sas10_Utp3"/>
    <property type="match status" value="1"/>
</dbReference>
<feature type="coiled-coil region" evidence="5">
    <location>
        <begin position="220"/>
        <end position="247"/>
    </location>
</feature>
<dbReference type="Pfam" id="PF09368">
    <property type="entry name" value="Sas10"/>
    <property type="match status" value="1"/>
</dbReference>
<evidence type="ECO:0000256" key="5">
    <source>
        <dbReference type="SAM" id="Coils"/>
    </source>
</evidence>
<reference evidence="8" key="1">
    <citation type="submission" date="2022-12" db="EMBL/GenBank/DDBJ databases">
        <title>Draft genome assemblies for two species of Escallonia (Escalloniales).</title>
        <authorList>
            <person name="Chanderbali A."/>
            <person name="Dervinis C."/>
            <person name="Anghel I."/>
            <person name="Soltis D."/>
            <person name="Soltis P."/>
            <person name="Zapata F."/>
        </authorList>
    </citation>
    <scope>NUCLEOTIDE SEQUENCE</scope>
    <source>
        <strain evidence="8">UCBG92.1500</strain>
        <tissue evidence="8">Leaf</tissue>
    </source>
</reference>
<gene>
    <name evidence="8" type="ORF">RJ640_018444</name>
</gene>
<evidence type="ECO:0000313" key="8">
    <source>
        <dbReference type="EMBL" id="KAK2979364.1"/>
    </source>
</evidence>
<feature type="compositionally biased region" description="Basic and acidic residues" evidence="6">
    <location>
        <begin position="79"/>
        <end position="88"/>
    </location>
</feature>
<keyword evidence="3" id="KW-0597">Phosphoprotein</keyword>
<keyword evidence="4" id="KW-0539">Nucleus</keyword>
<comment type="caution">
    <text evidence="8">The sequence shown here is derived from an EMBL/GenBank/DDBJ whole genome shotgun (WGS) entry which is preliminary data.</text>
</comment>
<dbReference type="InterPro" id="IPR007146">
    <property type="entry name" value="Sas10/Utp3/C1D"/>
</dbReference>
<dbReference type="EMBL" id="JAVXUO010001766">
    <property type="protein sequence ID" value="KAK2979364.1"/>
    <property type="molecule type" value="Genomic_DNA"/>
</dbReference>
<evidence type="ECO:0000256" key="6">
    <source>
        <dbReference type="SAM" id="MobiDB-lite"/>
    </source>
</evidence>
<feature type="compositionally biased region" description="Acidic residues" evidence="6">
    <location>
        <begin position="67"/>
        <end position="78"/>
    </location>
</feature>
<feature type="compositionally biased region" description="Acidic residues" evidence="6">
    <location>
        <begin position="517"/>
        <end position="544"/>
    </location>
</feature>
<feature type="compositionally biased region" description="Basic and acidic residues" evidence="6">
    <location>
        <begin position="489"/>
        <end position="498"/>
    </location>
</feature>
<dbReference type="AlphaFoldDB" id="A0AA88UC75"/>
<accession>A0AA88UC75</accession>
<protein>
    <recommendedName>
        <fullName evidence="7">Sas10 C-terminal domain-containing protein</fullName>
    </recommendedName>
</protein>
<evidence type="ECO:0000313" key="9">
    <source>
        <dbReference type="Proteomes" id="UP001187471"/>
    </source>
</evidence>
<dbReference type="Proteomes" id="UP001187471">
    <property type="component" value="Unassembled WGS sequence"/>
</dbReference>
<dbReference type="PANTHER" id="PTHR13237:SF8">
    <property type="entry name" value="SOMETHING ABOUT SILENCING PROTEIN 10"/>
    <property type="match status" value="1"/>
</dbReference>
<dbReference type="InterPro" id="IPR018972">
    <property type="entry name" value="Sas10_C_dom"/>
</dbReference>
<evidence type="ECO:0000256" key="3">
    <source>
        <dbReference type="ARBA" id="ARBA00022553"/>
    </source>
</evidence>
<feature type="domain" description="Sas10 C-terminal" evidence="7">
    <location>
        <begin position="580"/>
        <end position="611"/>
    </location>
</feature>